<dbReference type="PANTHER" id="PTHR28208:SF3">
    <property type="entry name" value="PHOSPHATIDATE PHOSPHATASE APP1"/>
    <property type="match status" value="1"/>
</dbReference>
<evidence type="ECO:0000256" key="1">
    <source>
        <dbReference type="SAM" id="MobiDB-lite"/>
    </source>
</evidence>
<proteinExistence type="predicted"/>
<dbReference type="Proteomes" id="UP000584642">
    <property type="component" value="Unassembled WGS sequence"/>
</dbReference>
<dbReference type="EMBL" id="JABFDB010000033">
    <property type="protein sequence ID" value="NYZ24008.1"/>
    <property type="molecule type" value="Genomic_DNA"/>
</dbReference>
<dbReference type="InterPro" id="IPR052935">
    <property type="entry name" value="Mg2+_PAP"/>
</dbReference>
<feature type="region of interest" description="Disordered" evidence="1">
    <location>
        <begin position="381"/>
        <end position="402"/>
    </location>
</feature>
<evidence type="ECO:0000259" key="2">
    <source>
        <dbReference type="Pfam" id="PF09949"/>
    </source>
</evidence>
<evidence type="ECO:0000313" key="3">
    <source>
        <dbReference type="EMBL" id="NYZ24008.1"/>
    </source>
</evidence>
<feature type="domain" description="Phosphatidate phosphatase APP1 catalytic" evidence="2">
    <location>
        <begin position="144"/>
        <end position="299"/>
    </location>
</feature>
<name>A0ABX2TLK2_9PROT</name>
<dbReference type="InterPro" id="IPR019236">
    <property type="entry name" value="APP1_cat"/>
</dbReference>
<reference evidence="3 4" key="1">
    <citation type="submission" date="2020-05" db="EMBL/GenBank/DDBJ databases">
        <title>Azospirillum oleiclasticum sp. nov, a nitrogen-fixing and heavy crude oil-emulsifying bacterium isolated from the crude oil of Yumen Oilfield.</title>
        <authorList>
            <person name="Wu D."/>
            <person name="Cai M."/>
            <person name="Zhang X."/>
        </authorList>
    </citation>
    <scope>NUCLEOTIDE SEQUENCE [LARGE SCALE GENOMIC DNA]</scope>
    <source>
        <strain evidence="3 4">ROY-1-1-2</strain>
    </source>
</reference>
<evidence type="ECO:0000313" key="4">
    <source>
        <dbReference type="Proteomes" id="UP000584642"/>
    </source>
</evidence>
<sequence length="402" mass="44417">MRAVAGVLDLVARPVRTAQGRDGIVIQPYRGYGSRREAFVIGRVFRQSTPHPDPRRERIARHLRDIARRIARRSVAGARVTARLYGTEHTVATDRDGYFRLQIPLRDAPPSDRDWHALHIRLEAEPPVSARGAVYIPPDRARFVVISDIDDTIVHTGVANTLRMLWRLFVEDAASRTAFPGVAPLYRALHAGATGDQGNPLLYVSRAPWGLYDVLDKFFHMHGVPVGPIMFLREWGLSWRRPFPRRAEDHKQALIRHMLDLYDDLPFILIGDSGQHDPEVYRQIVEEHPGRVLAVLIRNVSKGGGREREIEELAAAVTRAGSRMLLAADSAAMAEEAERLNVVPPGTLSAVRGELAGDGGGTAPSAGVVSASELRDVLEQGTHPVPPNVLVEGGDATARRRL</sequence>
<keyword evidence="4" id="KW-1185">Reference proteome</keyword>
<protein>
    <submittedName>
        <fullName evidence="3">DUF2183 domain-containing protein</fullName>
    </submittedName>
</protein>
<comment type="caution">
    <text evidence="3">The sequence shown here is derived from an EMBL/GenBank/DDBJ whole genome shotgun (WGS) entry which is preliminary data.</text>
</comment>
<gene>
    <name evidence="3" type="ORF">HND93_30260</name>
</gene>
<dbReference type="PANTHER" id="PTHR28208">
    <property type="entry name" value="PHOSPHATIDATE PHOSPHATASE APP1"/>
    <property type="match status" value="1"/>
</dbReference>
<dbReference type="Pfam" id="PF09949">
    <property type="entry name" value="APP1_cat"/>
    <property type="match status" value="1"/>
</dbReference>
<organism evidence="3 4">
    <name type="scientific">Azospirillum oleiclasticum</name>
    <dbReference type="NCBI Taxonomy" id="2735135"/>
    <lineage>
        <taxon>Bacteria</taxon>
        <taxon>Pseudomonadati</taxon>
        <taxon>Pseudomonadota</taxon>
        <taxon>Alphaproteobacteria</taxon>
        <taxon>Rhodospirillales</taxon>
        <taxon>Azospirillaceae</taxon>
        <taxon>Azospirillum</taxon>
    </lineage>
</organism>
<accession>A0ABX2TLK2</accession>